<dbReference type="InParanoid" id="D8TZF6"/>
<gene>
    <name evidence="2" type="ORF">VOLCADRAFT_92349</name>
</gene>
<feature type="region of interest" description="Disordered" evidence="1">
    <location>
        <begin position="1"/>
        <end position="20"/>
    </location>
</feature>
<organism evidence="3">
    <name type="scientific">Volvox carteri f. nagariensis</name>
    <dbReference type="NCBI Taxonomy" id="3068"/>
    <lineage>
        <taxon>Eukaryota</taxon>
        <taxon>Viridiplantae</taxon>
        <taxon>Chlorophyta</taxon>
        <taxon>core chlorophytes</taxon>
        <taxon>Chlorophyceae</taxon>
        <taxon>CS clade</taxon>
        <taxon>Chlamydomonadales</taxon>
        <taxon>Volvocaceae</taxon>
        <taxon>Volvox</taxon>
    </lineage>
</organism>
<proteinExistence type="predicted"/>
<dbReference type="Proteomes" id="UP000001058">
    <property type="component" value="Unassembled WGS sequence"/>
</dbReference>
<dbReference type="AlphaFoldDB" id="D8TZF6"/>
<feature type="compositionally biased region" description="Polar residues" evidence="1">
    <location>
        <begin position="1"/>
        <end position="17"/>
    </location>
</feature>
<evidence type="ECO:0000313" key="2">
    <source>
        <dbReference type="EMBL" id="EFJ47267.1"/>
    </source>
</evidence>
<name>D8TZF6_VOLCA</name>
<sequence length="252" mass="26890">MVSCAASNPPSMRQLSQAGVGGRSWREECRQHYNVAANPGEHGDGGGSAAQLRQKCHDQQQQQELQQAIRHQTQQEGNIQGGDCSVGIASIAGHGLSCRPIQSQQPRLLPRAHIIWVLDTCPNCGPYGPVQLHQPRNQVLFDSRQRELLESRAVVLAAQRKGRQAAAAQRSGLQKASHGRYGAAMCKLPEAPSGPSAVAREHGPVRHASGLLQRSIFASGSGVAFGKNRWAWCGQWGIGQCGECLGDADGAG</sequence>
<dbReference type="KEGG" id="vcn:VOLCADRAFT_92349"/>
<reference evidence="2 3" key="1">
    <citation type="journal article" date="2010" name="Science">
        <title>Genomic analysis of organismal complexity in the multicellular green alga Volvox carteri.</title>
        <authorList>
            <person name="Prochnik S.E."/>
            <person name="Umen J."/>
            <person name="Nedelcu A.M."/>
            <person name="Hallmann A."/>
            <person name="Miller S.M."/>
            <person name="Nishii I."/>
            <person name="Ferris P."/>
            <person name="Kuo A."/>
            <person name="Mitros T."/>
            <person name="Fritz-Laylin L.K."/>
            <person name="Hellsten U."/>
            <person name="Chapman J."/>
            <person name="Simakov O."/>
            <person name="Rensing S.A."/>
            <person name="Terry A."/>
            <person name="Pangilinan J."/>
            <person name="Kapitonov V."/>
            <person name="Jurka J."/>
            <person name="Salamov A."/>
            <person name="Shapiro H."/>
            <person name="Schmutz J."/>
            <person name="Grimwood J."/>
            <person name="Lindquist E."/>
            <person name="Lucas S."/>
            <person name="Grigoriev I.V."/>
            <person name="Schmitt R."/>
            <person name="Kirk D."/>
            <person name="Rokhsar D.S."/>
        </authorList>
    </citation>
    <scope>NUCLEOTIDE SEQUENCE [LARGE SCALE GENOMIC DNA]</scope>
    <source>
        <strain evidence="3">f. Nagariensis / Eve</strain>
    </source>
</reference>
<protein>
    <submittedName>
        <fullName evidence="2">Uncharacterized protein</fullName>
    </submittedName>
</protein>
<dbReference type="GeneID" id="9615806"/>
<dbReference type="RefSeq" id="XP_002951816.1">
    <property type="nucleotide sequence ID" value="XM_002951770.1"/>
</dbReference>
<keyword evidence="3" id="KW-1185">Reference proteome</keyword>
<evidence type="ECO:0000256" key="1">
    <source>
        <dbReference type="SAM" id="MobiDB-lite"/>
    </source>
</evidence>
<dbReference type="EMBL" id="GL378346">
    <property type="protein sequence ID" value="EFJ47267.1"/>
    <property type="molecule type" value="Genomic_DNA"/>
</dbReference>
<evidence type="ECO:0000313" key="3">
    <source>
        <dbReference type="Proteomes" id="UP000001058"/>
    </source>
</evidence>
<accession>D8TZF6</accession>